<accession>A0A937FC18</accession>
<dbReference type="AlphaFoldDB" id="A0A937FC18"/>
<keyword evidence="6" id="KW-0653">Protein transport</keyword>
<keyword evidence="7 10" id="KW-1133">Transmembrane helix</keyword>
<evidence type="ECO:0000256" key="5">
    <source>
        <dbReference type="ARBA" id="ARBA00022692"/>
    </source>
</evidence>
<evidence type="ECO:0000256" key="2">
    <source>
        <dbReference type="ARBA" id="ARBA00006742"/>
    </source>
</evidence>
<dbReference type="PANTHER" id="PTHR33909">
    <property type="entry name" value="SEC TRANSLOCON ACCESSORY COMPLEX SUBUNIT YAJC"/>
    <property type="match status" value="1"/>
</dbReference>
<evidence type="ECO:0000256" key="7">
    <source>
        <dbReference type="ARBA" id="ARBA00022989"/>
    </source>
</evidence>
<organism evidence="11 12">
    <name type="scientific">Clostridium paridis</name>
    <dbReference type="NCBI Taxonomy" id="2803863"/>
    <lineage>
        <taxon>Bacteria</taxon>
        <taxon>Bacillati</taxon>
        <taxon>Bacillota</taxon>
        <taxon>Clostridia</taxon>
        <taxon>Eubacteriales</taxon>
        <taxon>Clostridiaceae</taxon>
        <taxon>Clostridium</taxon>
    </lineage>
</organism>
<evidence type="ECO:0000256" key="4">
    <source>
        <dbReference type="ARBA" id="ARBA00022475"/>
    </source>
</evidence>
<dbReference type="InterPro" id="IPR003849">
    <property type="entry name" value="Preprotein_translocase_YajC"/>
</dbReference>
<dbReference type="NCBIfam" id="TIGR00739">
    <property type="entry name" value="yajC"/>
    <property type="match status" value="1"/>
</dbReference>
<dbReference type="Pfam" id="PF02699">
    <property type="entry name" value="YajC"/>
    <property type="match status" value="1"/>
</dbReference>
<protein>
    <submittedName>
        <fullName evidence="11">Preprotein translocase subunit YajC</fullName>
    </submittedName>
</protein>
<evidence type="ECO:0000256" key="9">
    <source>
        <dbReference type="ARBA" id="ARBA00023136"/>
    </source>
</evidence>
<comment type="similarity">
    <text evidence="2">Belongs to the YajC family.</text>
</comment>
<keyword evidence="3" id="KW-0813">Transport</keyword>
<keyword evidence="9 10" id="KW-0472">Membrane</keyword>
<name>A0A937FC18_9CLOT</name>
<evidence type="ECO:0000256" key="8">
    <source>
        <dbReference type="ARBA" id="ARBA00023010"/>
    </source>
</evidence>
<proteinExistence type="inferred from homology"/>
<dbReference type="PRINTS" id="PR01853">
    <property type="entry name" value="YAJCTRNLCASE"/>
</dbReference>
<evidence type="ECO:0000256" key="10">
    <source>
        <dbReference type="SAM" id="Phobius"/>
    </source>
</evidence>
<dbReference type="GO" id="GO:0015031">
    <property type="term" value="P:protein transport"/>
    <property type="evidence" value="ECO:0007669"/>
    <property type="project" value="UniProtKB-KW"/>
</dbReference>
<keyword evidence="8" id="KW-0811">Translocation</keyword>
<evidence type="ECO:0000313" key="11">
    <source>
        <dbReference type="EMBL" id="MBL4931134.1"/>
    </source>
</evidence>
<evidence type="ECO:0000256" key="6">
    <source>
        <dbReference type="ARBA" id="ARBA00022927"/>
    </source>
</evidence>
<evidence type="ECO:0000256" key="3">
    <source>
        <dbReference type="ARBA" id="ARBA00022448"/>
    </source>
</evidence>
<evidence type="ECO:0000256" key="1">
    <source>
        <dbReference type="ARBA" id="ARBA00004162"/>
    </source>
</evidence>
<comment type="caution">
    <text evidence="11">The sequence shown here is derived from an EMBL/GenBank/DDBJ whole genome shotgun (WGS) entry which is preliminary data.</text>
</comment>
<gene>
    <name evidence="11" type="primary">yajC</name>
    <name evidence="11" type="ORF">JK634_04895</name>
</gene>
<evidence type="ECO:0000313" key="12">
    <source>
        <dbReference type="Proteomes" id="UP000623681"/>
    </source>
</evidence>
<reference evidence="11" key="1">
    <citation type="submission" date="2021-01" db="EMBL/GenBank/DDBJ databases">
        <title>Genome public.</title>
        <authorList>
            <person name="Liu C."/>
            <person name="Sun Q."/>
        </authorList>
    </citation>
    <scope>NUCLEOTIDE SEQUENCE</scope>
    <source>
        <strain evidence="11">YIM B02565</strain>
    </source>
</reference>
<keyword evidence="12" id="KW-1185">Reference proteome</keyword>
<keyword evidence="5 10" id="KW-0812">Transmembrane</keyword>
<dbReference type="Proteomes" id="UP000623681">
    <property type="component" value="Unassembled WGS sequence"/>
</dbReference>
<dbReference type="PANTHER" id="PTHR33909:SF1">
    <property type="entry name" value="SEC TRANSLOCON ACCESSORY COMPLEX SUBUNIT YAJC"/>
    <property type="match status" value="1"/>
</dbReference>
<dbReference type="GO" id="GO:0005886">
    <property type="term" value="C:plasma membrane"/>
    <property type="evidence" value="ECO:0007669"/>
    <property type="project" value="UniProtKB-SubCell"/>
</dbReference>
<dbReference type="EMBL" id="JAESWA010000017">
    <property type="protein sequence ID" value="MBL4931134.1"/>
    <property type="molecule type" value="Genomic_DNA"/>
</dbReference>
<dbReference type="SMART" id="SM01323">
    <property type="entry name" value="YajC"/>
    <property type="match status" value="1"/>
</dbReference>
<sequence length="92" mass="10352">MPGGLMQILTLVIICVAFYGFLLLPERKRRKSYNEMLDSLKVGDRVMTRGGIIGNITQLDEETLILEIEPDGIKITIAKQGISTRINQETEM</sequence>
<dbReference type="RefSeq" id="WP_202766503.1">
    <property type="nucleotide sequence ID" value="NZ_JAESWA010000017.1"/>
</dbReference>
<comment type="subcellular location">
    <subcellularLocation>
        <location evidence="1">Cell membrane</location>
        <topology evidence="1">Single-pass membrane protein</topology>
    </subcellularLocation>
</comment>
<keyword evidence="4" id="KW-1003">Cell membrane</keyword>
<feature type="transmembrane region" description="Helical" evidence="10">
    <location>
        <begin position="6"/>
        <end position="24"/>
    </location>
</feature>